<dbReference type="GO" id="GO:0030313">
    <property type="term" value="C:cell envelope"/>
    <property type="evidence" value="ECO:0007669"/>
    <property type="project" value="UniProtKB-SubCell"/>
</dbReference>
<evidence type="ECO:0000256" key="3">
    <source>
        <dbReference type="ARBA" id="ARBA00022448"/>
    </source>
</evidence>
<organism evidence="6 7">
    <name type="scientific">Weissella soli</name>
    <dbReference type="NCBI Taxonomy" id="155866"/>
    <lineage>
        <taxon>Bacteria</taxon>
        <taxon>Bacillati</taxon>
        <taxon>Bacillota</taxon>
        <taxon>Bacilli</taxon>
        <taxon>Lactobacillales</taxon>
        <taxon>Lactobacillaceae</taxon>
        <taxon>Weissella</taxon>
    </lineage>
</organism>
<evidence type="ECO:0000256" key="2">
    <source>
        <dbReference type="ARBA" id="ARBA00005695"/>
    </source>
</evidence>
<dbReference type="InterPro" id="IPR030678">
    <property type="entry name" value="Peptide/Ni-bd"/>
</dbReference>
<comment type="subcellular location">
    <subcellularLocation>
        <location evidence="1">Cell envelope</location>
    </subcellularLocation>
</comment>
<comment type="caution">
    <text evidence="6">The sequence shown here is derived from an EMBL/GenBank/DDBJ whole genome shotgun (WGS) entry which is preliminary data.</text>
</comment>
<proteinExistence type="inferred from homology"/>
<keyword evidence="5" id="KW-0571">Peptide transport</keyword>
<dbReference type="GeneID" id="94545797"/>
<dbReference type="InterPro" id="IPR039424">
    <property type="entry name" value="SBP_5"/>
</dbReference>
<keyword evidence="3" id="KW-0813">Transport</keyword>
<keyword evidence="7" id="KW-1185">Reference proteome</keyword>
<dbReference type="Pfam" id="PF00496">
    <property type="entry name" value="SBP_bac_5"/>
    <property type="match status" value="1"/>
</dbReference>
<dbReference type="GO" id="GO:0043190">
    <property type="term" value="C:ATP-binding cassette (ABC) transporter complex"/>
    <property type="evidence" value="ECO:0007669"/>
    <property type="project" value="InterPro"/>
</dbReference>
<dbReference type="SUPFAM" id="SSF53850">
    <property type="entry name" value="Periplasmic binding protein-like II"/>
    <property type="match status" value="1"/>
</dbReference>
<gene>
    <name evidence="6" type="ORF">DFP99_0221</name>
</gene>
<protein>
    <submittedName>
        <fullName evidence="6">Oligopeptide transport system substrate-binding protein</fullName>
    </submittedName>
</protein>
<dbReference type="GO" id="GO:1904680">
    <property type="term" value="F:peptide transmembrane transporter activity"/>
    <property type="evidence" value="ECO:0007669"/>
    <property type="project" value="TreeGrafter"/>
</dbReference>
<dbReference type="GO" id="GO:0042597">
    <property type="term" value="C:periplasmic space"/>
    <property type="evidence" value="ECO:0007669"/>
    <property type="project" value="UniProtKB-ARBA"/>
</dbReference>
<accession>A0A288QT63</accession>
<dbReference type="FunFam" id="3.90.76.10:FF:000001">
    <property type="entry name" value="Oligopeptide ABC transporter substrate-binding protein"/>
    <property type="match status" value="1"/>
</dbReference>
<comment type="similarity">
    <text evidence="2">Belongs to the bacterial solute-binding protein 5 family.</text>
</comment>
<dbReference type="KEGG" id="wso:WSWS_00591"/>
<dbReference type="PIRSF" id="PIRSF002741">
    <property type="entry name" value="MppA"/>
    <property type="match status" value="1"/>
</dbReference>
<sequence length="542" mass="59025">MNKVVRNTMMVSATVLAGVTLLQGQTAAATKMGKALNWTLTGDLSTTDPSNVPDIPSQDAVQNTGEGLYRVDKNGKLQLAAAKSVEVSKDGLTWSFKLRDNLRWSDGSKLTAQDFVYSWQRTNDPKTAAIGAMFFSGVKNADAIQSGKEKDVTKLGVTAADDHTLVVTLERPLPQFKSELAMMYFYPEKQSFVEKAGKKFGTSAQNSLASGPYLLKNWNGSSKTYTYVKNKYYWDADKVRTPKVTVTTTADATTSFNLYKAGKSDFALLNATQAKNSTKNSGYKVVNTSATTYMTMNEQNTVLNNLKVRQALSYAVNRKKLANNVLTGAATVAKTFVAQGLANNPTTGTDFTKDATTKYVSYNKAAAKKAWAAGLKELNKKSVNLTLVTADTDSAKQAAQYLQAQLEAHLKGLTVTVKTVPAKQTSALLKAGKFDLAVSTWNADYADPVDMLQTLVTGASWNMTHWSDKGFDALYKQATTTDANNTKKRYADLVALEQYAEKHGAVAPLVYSKMTSLMNPKVTGVYVNPIGGTFDWKLAYKK</sequence>
<evidence type="ECO:0000256" key="1">
    <source>
        <dbReference type="ARBA" id="ARBA00004196"/>
    </source>
</evidence>
<name>A0A288QT63_9LACO</name>
<keyword evidence="4" id="KW-0732">Signal</keyword>
<dbReference type="GO" id="GO:0015833">
    <property type="term" value="P:peptide transport"/>
    <property type="evidence" value="ECO:0007669"/>
    <property type="project" value="UniProtKB-KW"/>
</dbReference>
<dbReference type="CDD" id="cd08504">
    <property type="entry name" value="PBP2_OppA"/>
    <property type="match status" value="1"/>
</dbReference>
<dbReference type="PANTHER" id="PTHR30290:SF10">
    <property type="entry name" value="PERIPLASMIC OLIGOPEPTIDE-BINDING PROTEIN-RELATED"/>
    <property type="match status" value="1"/>
</dbReference>
<dbReference type="RefSeq" id="WP_070229873.1">
    <property type="nucleotide sequence ID" value="NZ_BJYO01000002.1"/>
</dbReference>
<evidence type="ECO:0000256" key="4">
    <source>
        <dbReference type="ARBA" id="ARBA00022729"/>
    </source>
</evidence>
<dbReference type="Gene3D" id="3.10.105.10">
    <property type="entry name" value="Dipeptide-binding Protein, Domain 3"/>
    <property type="match status" value="1"/>
</dbReference>
<dbReference type="AlphaFoldDB" id="A0A288QT63"/>
<evidence type="ECO:0000313" key="7">
    <source>
        <dbReference type="Proteomes" id="UP000254912"/>
    </source>
</evidence>
<keyword evidence="5" id="KW-0653">Protein transport</keyword>
<evidence type="ECO:0000313" key="6">
    <source>
        <dbReference type="EMBL" id="RDL11802.1"/>
    </source>
</evidence>
<dbReference type="InterPro" id="IPR000914">
    <property type="entry name" value="SBP_5_dom"/>
</dbReference>
<dbReference type="Proteomes" id="UP000254912">
    <property type="component" value="Unassembled WGS sequence"/>
</dbReference>
<dbReference type="PANTHER" id="PTHR30290">
    <property type="entry name" value="PERIPLASMIC BINDING COMPONENT OF ABC TRANSPORTER"/>
    <property type="match status" value="1"/>
</dbReference>
<dbReference type="EMBL" id="QRAS01000001">
    <property type="protein sequence ID" value="RDL11802.1"/>
    <property type="molecule type" value="Genomic_DNA"/>
</dbReference>
<dbReference type="Gene3D" id="3.40.190.10">
    <property type="entry name" value="Periplasmic binding protein-like II"/>
    <property type="match status" value="1"/>
</dbReference>
<reference evidence="6 7" key="1">
    <citation type="submission" date="2018-07" db="EMBL/GenBank/DDBJ databases">
        <title>Genomic Encyclopedia of Type Strains, Phase III (KMG-III): the genomes of soil and plant-associated and newly described type strains.</title>
        <authorList>
            <person name="Whitman W."/>
        </authorList>
    </citation>
    <scope>NUCLEOTIDE SEQUENCE [LARGE SCALE GENOMIC DNA]</scope>
    <source>
        <strain evidence="6 7">CECT 7031</strain>
    </source>
</reference>
<evidence type="ECO:0000256" key="5">
    <source>
        <dbReference type="ARBA" id="ARBA00022856"/>
    </source>
</evidence>
<dbReference type="Gene3D" id="3.90.76.10">
    <property type="entry name" value="Dipeptide-binding Protein, Domain 1"/>
    <property type="match status" value="1"/>
</dbReference>